<protein>
    <submittedName>
        <fullName evidence="1">Uncharacterized protein</fullName>
    </submittedName>
</protein>
<gene>
    <name evidence="1" type="ORF">S101447_02449</name>
</gene>
<sequence>MDEDACKNQRNRAFLLNQSRKATAQFASHIADSQAMSINGGFRTAIIENAKLALITYGGDTRYCID</sequence>
<dbReference type="Proteomes" id="UP000195633">
    <property type="component" value="Chromosome"/>
</dbReference>
<dbReference type="EMBL" id="CP021524">
    <property type="protein sequence ID" value="ARW11487.1"/>
    <property type="molecule type" value="Genomic_DNA"/>
</dbReference>
<evidence type="ECO:0000313" key="2">
    <source>
        <dbReference type="Proteomes" id="UP000195633"/>
    </source>
</evidence>
<evidence type="ECO:0000313" key="1">
    <source>
        <dbReference type="EMBL" id="ARW11487.1"/>
    </source>
</evidence>
<accession>A0A1Y0V9M5</accession>
<name>A0A1Y0V9M5_9PROT</name>
<dbReference type="AlphaFoldDB" id="A0A1Y0V9M5"/>
<proteinExistence type="predicted"/>
<reference evidence="1 2" key="1">
    <citation type="submission" date="2017-05" db="EMBL/GenBank/DDBJ databases">
        <title>Genome sequence of Acetobacter pasteurianus subsp. ascendens strain SRCM101447.</title>
        <authorList>
            <person name="Cho S.H."/>
        </authorList>
    </citation>
    <scope>NUCLEOTIDE SEQUENCE [LARGE SCALE GENOMIC DNA]</scope>
    <source>
        <strain evidence="1 2">SRCM101447</strain>
    </source>
</reference>
<organism evidence="1 2">
    <name type="scientific">Acetobacter ascendens</name>
    <dbReference type="NCBI Taxonomy" id="481146"/>
    <lineage>
        <taxon>Bacteria</taxon>
        <taxon>Pseudomonadati</taxon>
        <taxon>Pseudomonadota</taxon>
        <taxon>Alphaproteobacteria</taxon>
        <taxon>Acetobacterales</taxon>
        <taxon>Acetobacteraceae</taxon>
        <taxon>Acetobacter</taxon>
    </lineage>
</organism>
<dbReference type="RefSeq" id="WP_157893987.1">
    <property type="nucleotide sequence ID" value="NZ_CP021524.1"/>
</dbReference>